<dbReference type="RefSeq" id="XP_019293300.2">
    <property type="nucleotide sequence ID" value="XM_019437755.2"/>
</dbReference>
<proteinExistence type="predicted"/>
<sequence>MMEQIVYWVREDPSGLGRPRLPGAPASESVAVPMMLFNLVDQLGEADEELAGNYAELGDWCAQRILQHVQDSHFGGDSRISCLEMVGLGRCLEDELQEGVGDAFGQMSLSGSELLKFKKNLELCLQMQLLL</sequence>
<gene>
    <name evidence="2" type="primary">LOC109259871</name>
</gene>
<evidence type="ECO:0000313" key="1">
    <source>
        <dbReference type="Proteomes" id="UP001165780"/>
    </source>
</evidence>
<reference evidence="2" key="1">
    <citation type="submission" date="2025-08" db="UniProtKB">
        <authorList>
            <consortium name="RefSeq"/>
        </authorList>
    </citation>
    <scope>IDENTIFICATION</scope>
    <source>
        <tissue evidence="2">Whole blood</tissue>
    </source>
</reference>
<dbReference type="InterPro" id="IPR012341">
    <property type="entry name" value="6hp_glycosidase-like_sf"/>
</dbReference>
<keyword evidence="1" id="KW-1185">Reference proteome</keyword>
<dbReference type="PANTHER" id="PTHR15108">
    <property type="entry name" value="N-ACYLGLUCOSAMINE-2-EPIMERASE"/>
    <property type="match status" value="1"/>
</dbReference>
<dbReference type="KEGG" id="ppad:109259871"/>
<organism evidence="1 2">
    <name type="scientific">Panthera pardus</name>
    <name type="common">Leopard</name>
    <name type="synonym">Felis pardus</name>
    <dbReference type="NCBI Taxonomy" id="9691"/>
    <lineage>
        <taxon>Eukaryota</taxon>
        <taxon>Metazoa</taxon>
        <taxon>Chordata</taxon>
        <taxon>Craniata</taxon>
        <taxon>Vertebrata</taxon>
        <taxon>Euteleostomi</taxon>
        <taxon>Mammalia</taxon>
        <taxon>Eutheria</taxon>
        <taxon>Laurasiatheria</taxon>
        <taxon>Carnivora</taxon>
        <taxon>Feliformia</taxon>
        <taxon>Felidae</taxon>
        <taxon>Pantherinae</taxon>
        <taxon>Panthera</taxon>
    </lineage>
</organism>
<name>A0A9V1F1A1_PANPR</name>
<accession>A0A9V1F1A1</accession>
<dbReference type="Proteomes" id="UP001165780">
    <property type="component" value="Unplaced"/>
</dbReference>
<evidence type="ECO:0000313" key="2">
    <source>
        <dbReference type="RefSeq" id="XP_019293300.2"/>
    </source>
</evidence>
<dbReference type="Gene3D" id="1.50.10.10">
    <property type="match status" value="1"/>
</dbReference>
<dbReference type="GeneID" id="109259871"/>
<protein>
    <submittedName>
        <fullName evidence="2">N-acylglucosamine 2-epimerase-like isoform X1</fullName>
    </submittedName>
</protein>
<dbReference type="GO" id="GO:0005975">
    <property type="term" value="P:carbohydrate metabolic process"/>
    <property type="evidence" value="ECO:0007669"/>
    <property type="project" value="InterPro"/>
</dbReference>
<dbReference type="AlphaFoldDB" id="A0A9V1F1A1"/>